<dbReference type="EC" id="2.7.13.3" evidence="3"/>
<dbReference type="Gene3D" id="3.30.565.10">
    <property type="entry name" value="Histidine kinase-like ATPase, C-terminal domain"/>
    <property type="match status" value="1"/>
</dbReference>
<evidence type="ECO:0000313" key="12">
    <source>
        <dbReference type="EMBL" id="ACL25609.1"/>
    </source>
</evidence>
<evidence type="ECO:0000256" key="8">
    <source>
        <dbReference type="ARBA" id="ARBA00074306"/>
    </source>
</evidence>
<dbReference type="PANTHER" id="PTHR43047">
    <property type="entry name" value="TWO-COMPONENT HISTIDINE PROTEIN KINASE"/>
    <property type="match status" value="1"/>
</dbReference>
<evidence type="ECO:0000256" key="5">
    <source>
        <dbReference type="ARBA" id="ARBA00022679"/>
    </source>
</evidence>
<feature type="transmembrane region" description="Helical" evidence="9">
    <location>
        <begin position="33"/>
        <end position="49"/>
    </location>
</feature>
<dbReference type="InterPro" id="IPR003661">
    <property type="entry name" value="HisK_dim/P_dom"/>
</dbReference>
<gene>
    <name evidence="12" type="ordered locus">Cagg_2746</name>
</gene>
<dbReference type="KEGG" id="cag:Cagg_2746"/>
<feature type="transmembrane region" description="Helical" evidence="9">
    <location>
        <begin position="146"/>
        <end position="166"/>
    </location>
</feature>
<dbReference type="Pfam" id="PF08448">
    <property type="entry name" value="PAS_4"/>
    <property type="match status" value="1"/>
</dbReference>
<evidence type="ECO:0000256" key="4">
    <source>
        <dbReference type="ARBA" id="ARBA00022553"/>
    </source>
</evidence>
<feature type="domain" description="PAC" evidence="11">
    <location>
        <begin position="296"/>
        <end position="349"/>
    </location>
</feature>
<comment type="catalytic activity">
    <reaction evidence="1">
        <text>ATP + protein L-histidine = ADP + protein N-phospho-L-histidine.</text>
        <dbReference type="EC" id="2.7.13.3"/>
    </reaction>
</comment>
<dbReference type="SUPFAM" id="SSF55874">
    <property type="entry name" value="ATPase domain of HSP90 chaperone/DNA topoisomerase II/histidine kinase"/>
    <property type="match status" value="1"/>
</dbReference>
<evidence type="ECO:0000256" key="9">
    <source>
        <dbReference type="SAM" id="Phobius"/>
    </source>
</evidence>
<dbReference type="SUPFAM" id="SSF47384">
    <property type="entry name" value="Homodimeric domain of signal transducing histidine kinase"/>
    <property type="match status" value="1"/>
</dbReference>
<dbReference type="SMART" id="SM00091">
    <property type="entry name" value="PAS"/>
    <property type="match status" value="1"/>
</dbReference>
<feature type="transmembrane region" description="Helical" evidence="9">
    <location>
        <begin position="69"/>
        <end position="88"/>
    </location>
</feature>
<dbReference type="InterPro" id="IPR004358">
    <property type="entry name" value="Sig_transdc_His_kin-like_C"/>
</dbReference>
<dbReference type="CDD" id="cd00130">
    <property type="entry name" value="PAS"/>
    <property type="match status" value="1"/>
</dbReference>
<keyword evidence="6 12" id="KW-0418">Kinase</keyword>
<accession>B8G5A3</accession>
<dbReference type="Gene3D" id="1.10.287.130">
    <property type="match status" value="1"/>
</dbReference>
<dbReference type="SUPFAM" id="SSF55785">
    <property type="entry name" value="PYP-like sensor domain (PAS domain)"/>
    <property type="match status" value="1"/>
</dbReference>
<dbReference type="eggNOG" id="COG2205">
    <property type="taxonomic scope" value="Bacteria"/>
</dbReference>
<dbReference type="CDD" id="cd16922">
    <property type="entry name" value="HATPase_EvgS-ArcB-TorS-like"/>
    <property type="match status" value="1"/>
</dbReference>
<dbReference type="EMBL" id="CP001337">
    <property type="protein sequence ID" value="ACL25609.1"/>
    <property type="molecule type" value="Genomic_DNA"/>
</dbReference>
<dbReference type="InterPro" id="IPR000700">
    <property type="entry name" value="PAS-assoc_C"/>
</dbReference>
<feature type="domain" description="Histidine kinase" evidence="10">
    <location>
        <begin position="367"/>
        <end position="586"/>
    </location>
</feature>
<evidence type="ECO:0000256" key="1">
    <source>
        <dbReference type="ARBA" id="ARBA00000085"/>
    </source>
</evidence>
<comment type="similarity">
    <text evidence="2">In the N-terminal section; belongs to the phytochrome family.</text>
</comment>
<dbReference type="InterPro" id="IPR036097">
    <property type="entry name" value="HisK_dim/P_sf"/>
</dbReference>
<dbReference type="SMART" id="SM00388">
    <property type="entry name" value="HisKA"/>
    <property type="match status" value="1"/>
</dbReference>
<proteinExistence type="inferred from homology"/>
<keyword evidence="9" id="KW-0472">Membrane</keyword>
<dbReference type="InterPro" id="IPR005467">
    <property type="entry name" value="His_kinase_dom"/>
</dbReference>
<keyword evidence="13" id="KW-1185">Reference proteome</keyword>
<keyword evidence="4" id="KW-0597">Phosphoprotein</keyword>
<evidence type="ECO:0000256" key="2">
    <source>
        <dbReference type="ARBA" id="ARBA00006402"/>
    </source>
</evidence>
<keyword evidence="5 12" id="KW-0808">Transferase</keyword>
<dbReference type="Proteomes" id="UP000002508">
    <property type="component" value="Chromosome"/>
</dbReference>
<dbReference type="PROSITE" id="PS50109">
    <property type="entry name" value="HIS_KIN"/>
    <property type="match status" value="1"/>
</dbReference>
<dbReference type="Pfam" id="PF16927">
    <property type="entry name" value="HisKA_7TM"/>
    <property type="match status" value="1"/>
</dbReference>
<dbReference type="InterPro" id="IPR036890">
    <property type="entry name" value="HATPase_C_sf"/>
</dbReference>
<dbReference type="STRING" id="326427.Cagg_2746"/>
<reference evidence="12" key="1">
    <citation type="submission" date="2008-12" db="EMBL/GenBank/DDBJ databases">
        <title>Complete sequence of Chloroflexus aggregans DSM 9485.</title>
        <authorList>
            <consortium name="US DOE Joint Genome Institute"/>
            <person name="Lucas S."/>
            <person name="Copeland A."/>
            <person name="Lapidus A."/>
            <person name="Glavina del Rio T."/>
            <person name="Dalin E."/>
            <person name="Tice H."/>
            <person name="Pitluck S."/>
            <person name="Foster B."/>
            <person name="Larimer F."/>
            <person name="Land M."/>
            <person name="Hauser L."/>
            <person name="Kyrpides N."/>
            <person name="Mikhailova N."/>
            <person name="Bryant D."/>
            <person name="Richardson P."/>
        </authorList>
    </citation>
    <scope>NUCLEOTIDE SEQUENCE</scope>
    <source>
        <strain evidence="12">DSM 9485</strain>
    </source>
</reference>
<dbReference type="RefSeq" id="WP_015941466.1">
    <property type="nucleotide sequence ID" value="NC_011831.1"/>
</dbReference>
<dbReference type="InterPro" id="IPR000014">
    <property type="entry name" value="PAS"/>
</dbReference>
<feature type="transmembrane region" description="Helical" evidence="9">
    <location>
        <begin position="178"/>
        <end position="198"/>
    </location>
</feature>
<organism evidence="12 13">
    <name type="scientific">Chloroflexus aggregans (strain MD-66 / DSM 9485)</name>
    <dbReference type="NCBI Taxonomy" id="326427"/>
    <lineage>
        <taxon>Bacteria</taxon>
        <taxon>Bacillati</taxon>
        <taxon>Chloroflexota</taxon>
        <taxon>Chloroflexia</taxon>
        <taxon>Chloroflexales</taxon>
        <taxon>Chloroflexineae</taxon>
        <taxon>Chloroflexaceae</taxon>
        <taxon>Chloroflexus</taxon>
    </lineage>
</organism>
<dbReference type="HOGENOM" id="CLU_000445_114_58_0"/>
<keyword evidence="7" id="KW-0902">Two-component regulatory system</keyword>
<dbReference type="InterPro" id="IPR013656">
    <property type="entry name" value="PAS_4"/>
</dbReference>
<dbReference type="Gene3D" id="3.30.450.20">
    <property type="entry name" value="PAS domain"/>
    <property type="match status" value="1"/>
</dbReference>
<evidence type="ECO:0000256" key="6">
    <source>
        <dbReference type="ARBA" id="ARBA00022777"/>
    </source>
</evidence>
<dbReference type="FunFam" id="3.30.565.10:FF:000010">
    <property type="entry name" value="Sensor histidine kinase RcsC"/>
    <property type="match status" value="1"/>
</dbReference>
<dbReference type="InterPro" id="IPR003594">
    <property type="entry name" value="HATPase_dom"/>
</dbReference>
<dbReference type="InterPro" id="IPR035965">
    <property type="entry name" value="PAS-like_dom_sf"/>
</dbReference>
<feature type="transmembrane region" description="Helical" evidence="9">
    <location>
        <begin position="6"/>
        <end position="26"/>
    </location>
</feature>
<dbReference type="CDD" id="cd00082">
    <property type="entry name" value="HisKA"/>
    <property type="match status" value="1"/>
</dbReference>
<keyword evidence="9" id="KW-0812">Transmembrane</keyword>
<dbReference type="AlphaFoldDB" id="B8G5A3"/>
<dbReference type="NCBIfam" id="TIGR00229">
    <property type="entry name" value="sensory_box"/>
    <property type="match status" value="1"/>
</dbReference>
<evidence type="ECO:0000259" key="11">
    <source>
        <dbReference type="PROSITE" id="PS50113"/>
    </source>
</evidence>
<dbReference type="PROSITE" id="PS50113">
    <property type="entry name" value="PAC"/>
    <property type="match status" value="1"/>
</dbReference>
<dbReference type="GO" id="GO:0000155">
    <property type="term" value="F:phosphorelay sensor kinase activity"/>
    <property type="evidence" value="ECO:0007669"/>
    <property type="project" value="InterPro"/>
</dbReference>
<dbReference type="OrthoDB" id="139058at2"/>
<dbReference type="PRINTS" id="PR00344">
    <property type="entry name" value="BCTRLSENSOR"/>
</dbReference>
<dbReference type="Pfam" id="PF00512">
    <property type="entry name" value="HisKA"/>
    <property type="match status" value="1"/>
</dbReference>
<protein>
    <recommendedName>
        <fullName evidence="8">Circadian input-output histidine kinase CikA</fullName>
        <ecNumber evidence="3">2.7.13.3</ecNumber>
    </recommendedName>
</protein>
<evidence type="ECO:0000313" key="13">
    <source>
        <dbReference type="Proteomes" id="UP000002508"/>
    </source>
</evidence>
<dbReference type="InterPro" id="IPR031621">
    <property type="entry name" value="HisKA_7TM"/>
</dbReference>
<name>B8G5A3_CHLAD</name>
<evidence type="ECO:0000256" key="3">
    <source>
        <dbReference type="ARBA" id="ARBA00012438"/>
    </source>
</evidence>
<feature type="transmembrane region" description="Helical" evidence="9">
    <location>
        <begin position="95"/>
        <end position="115"/>
    </location>
</feature>
<dbReference type="Pfam" id="PF02518">
    <property type="entry name" value="HATPase_c"/>
    <property type="match status" value="1"/>
</dbReference>
<evidence type="ECO:0000259" key="10">
    <source>
        <dbReference type="PROSITE" id="PS50109"/>
    </source>
</evidence>
<dbReference type="SMART" id="SM00387">
    <property type="entry name" value="HATPase_c"/>
    <property type="match status" value="1"/>
</dbReference>
<keyword evidence="9" id="KW-1133">Transmembrane helix</keyword>
<evidence type="ECO:0000256" key="7">
    <source>
        <dbReference type="ARBA" id="ARBA00023012"/>
    </source>
</evidence>
<sequence length="596" mass="65955">MWYVTPYILLPLAAAGLAIAAIWQAWSYRQLPVARIFIGMMLATLWWSLCNALELANATVGGKVLLTSIQYVSVVSVPVLWFLFALFYTNKEQLVHRWVVVALVIVQGSVLLGAWTNHWHRLMWPAVELVYTAQGLWVLTGSNGPLWYVGVVNGYGMVLVGTLLMINQARRSRALYRAQALSLLVGALLPWVTSILFVTGRSPILYIDTTPVAFALSGLTFNVAMRRFRVLDLLPAARDAIVDQISDAIIVVDRHDRVLDLNPAAQLFFADQTAVIGQPLTVVAPTWLYEQVRDRYEGQFELNQPTSEGMLTYDLRCTTLRDRRGMAMGRIFVLRDITLLKQAALALQKAKEAAEAANQAKSTFLAMMSHELRTPLTAILGYSEVIRDDLQIRGQNDLIADLDRVVLAGRHLLNLINDILELARLEANSLQVYPEPLHLAEIVTEVVSTSHGLAQRNQNTLTVTVEPNLPPVKADPTRLRQVLLNLIGNACKFTEQGQIHVRCYSPQPGIIQIDVSDTGIGIPPEQLASLFQPFMQVDNGTTRRYGGAGLGLAISRRLCQAMGGEIVVESEPQRGSTFSVRLPVADTVMSPLCSDN</sequence>